<gene>
    <name evidence="2" type="ORF">PLEPLA_LOCUS23748</name>
</gene>
<protein>
    <submittedName>
        <fullName evidence="2">Uncharacterized protein</fullName>
    </submittedName>
</protein>
<organism evidence="2 3">
    <name type="scientific">Pleuronectes platessa</name>
    <name type="common">European plaice</name>
    <dbReference type="NCBI Taxonomy" id="8262"/>
    <lineage>
        <taxon>Eukaryota</taxon>
        <taxon>Metazoa</taxon>
        <taxon>Chordata</taxon>
        <taxon>Craniata</taxon>
        <taxon>Vertebrata</taxon>
        <taxon>Euteleostomi</taxon>
        <taxon>Actinopterygii</taxon>
        <taxon>Neopterygii</taxon>
        <taxon>Teleostei</taxon>
        <taxon>Neoteleostei</taxon>
        <taxon>Acanthomorphata</taxon>
        <taxon>Carangaria</taxon>
        <taxon>Pleuronectiformes</taxon>
        <taxon>Pleuronectoidei</taxon>
        <taxon>Pleuronectidae</taxon>
        <taxon>Pleuronectes</taxon>
    </lineage>
</organism>
<proteinExistence type="predicted"/>
<feature type="compositionally biased region" description="Polar residues" evidence="1">
    <location>
        <begin position="72"/>
        <end position="81"/>
    </location>
</feature>
<dbReference type="EMBL" id="CADEAL010001799">
    <property type="protein sequence ID" value="CAB1435696.1"/>
    <property type="molecule type" value="Genomic_DNA"/>
</dbReference>
<dbReference type="Proteomes" id="UP001153269">
    <property type="component" value="Unassembled WGS sequence"/>
</dbReference>
<feature type="region of interest" description="Disordered" evidence="1">
    <location>
        <begin position="71"/>
        <end position="95"/>
    </location>
</feature>
<evidence type="ECO:0000313" key="2">
    <source>
        <dbReference type="EMBL" id="CAB1435696.1"/>
    </source>
</evidence>
<accession>A0A9N7US30</accession>
<evidence type="ECO:0000313" key="3">
    <source>
        <dbReference type="Proteomes" id="UP001153269"/>
    </source>
</evidence>
<name>A0A9N7US30_PLEPL</name>
<feature type="region of interest" description="Disordered" evidence="1">
    <location>
        <begin position="140"/>
        <end position="177"/>
    </location>
</feature>
<reference evidence="2" key="1">
    <citation type="submission" date="2020-03" db="EMBL/GenBank/DDBJ databases">
        <authorList>
            <person name="Weist P."/>
        </authorList>
    </citation>
    <scope>NUCLEOTIDE SEQUENCE</scope>
</reference>
<dbReference type="AlphaFoldDB" id="A0A9N7US30"/>
<evidence type="ECO:0000256" key="1">
    <source>
        <dbReference type="SAM" id="MobiDB-lite"/>
    </source>
</evidence>
<keyword evidence="3" id="KW-1185">Reference proteome</keyword>
<feature type="compositionally biased region" description="Basic residues" evidence="1">
    <location>
        <begin position="147"/>
        <end position="171"/>
    </location>
</feature>
<comment type="caution">
    <text evidence="2">The sequence shown here is derived from an EMBL/GenBank/DDBJ whole genome shotgun (WGS) entry which is preliminary data.</text>
</comment>
<sequence length="197" mass="22390">MQDAGCRRQEAGCRMQDALVPVVGRPLLSHRSELVRATAVAKQPVEAVDVVGALRTRTFTQLVPPWYRRLSSPANTEQQESSCRHEAGKRMTPPSGRAQDAFRLCVFVSSYSKEHNRLRNPVSPCGSALGPEAGGGINAVLSWQQHGRLRRRRRGRRRRRRRRRRKRRRFHNGTNTLLQLVHPQTCSRSKPIGSDQQ</sequence>